<dbReference type="AlphaFoldDB" id="A0ABD5CT50"/>
<protein>
    <submittedName>
        <fullName evidence="1">Uncharacterized protein</fullName>
    </submittedName>
</protein>
<dbReference type="Proteomes" id="UP001245184">
    <property type="component" value="Unassembled WGS sequence"/>
</dbReference>
<evidence type="ECO:0000313" key="1">
    <source>
        <dbReference type="EMBL" id="MDR6208096.1"/>
    </source>
</evidence>
<name>A0ABD5CT50_9BURK</name>
<accession>A0ABD5CT50</accession>
<comment type="caution">
    <text evidence="1">The sequence shown here is derived from an EMBL/GenBank/DDBJ whole genome shotgun (WGS) entry which is preliminary data.</text>
</comment>
<dbReference type="EMBL" id="JAVIZN010000003">
    <property type="protein sequence ID" value="MDR6208096.1"/>
    <property type="molecule type" value="Genomic_DNA"/>
</dbReference>
<reference evidence="1 2" key="1">
    <citation type="submission" date="2023-08" db="EMBL/GenBank/DDBJ databases">
        <title>Genome sequencing of plant associated microbes to promote plant fitness in Sorghum bicolor and Oryza sativa.</title>
        <authorList>
            <person name="Coleman-Derr D."/>
        </authorList>
    </citation>
    <scope>NUCLEOTIDE SEQUENCE [LARGE SCALE GENOMIC DNA]</scope>
    <source>
        <strain evidence="1 2">SLBN-33</strain>
    </source>
</reference>
<proteinExistence type="predicted"/>
<organism evidence="1 2">
    <name type="scientific">Paraburkholderia graminis</name>
    <dbReference type="NCBI Taxonomy" id="60548"/>
    <lineage>
        <taxon>Bacteria</taxon>
        <taxon>Pseudomonadati</taxon>
        <taxon>Pseudomonadota</taxon>
        <taxon>Betaproteobacteria</taxon>
        <taxon>Burkholderiales</taxon>
        <taxon>Burkholderiaceae</taxon>
        <taxon>Paraburkholderia</taxon>
    </lineage>
</organism>
<sequence length="85" mass="9154">MVGIGKSHLQRPPMEASQFQAVHVNKGLAAIRVEENEQPRQCAINPKVADAFTLMIVVAGGSVDHTAWHDRVTSPHGARGQSCGR</sequence>
<evidence type="ECO:0000313" key="2">
    <source>
        <dbReference type="Proteomes" id="UP001245184"/>
    </source>
</evidence>
<gene>
    <name evidence="1" type="ORF">QF025_006897</name>
</gene>